<keyword evidence="5" id="KW-0175">Coiled coil</keyword>
<feature type="compositionally biased region" description="Pro residues" evidence="6">
    <location>
        <begin position="626"/>
        <end position="644"/>
    </location>
</feature>
<sequence>MAMNTATPTRLREVTSTVRSPSLLGTQRKGPTTLNYSPPDQLDNIFQSVRRQINRWGENAKWKIDLVLLDNTGSRPASPASLHRASPAPVNRMTSPSVSHHDPLFSPQQHARSQTAISGGDGATHNHILPMAPSQHHLLPPIEHPQGYTLSVSPTTQYPWDYVVPLGIEAWQRPFASDDIQQKLKDSLERERHLENIIRSQAEQIRQSPMYSSEANKAIETMRSIYLMSENEQRQRYFAESKLLHRNTEALSKKLRRMSATLQRIEKMELPPEMQVYLGQDAKLDREALLEERKLLKRRLHLAELRLSARDAELDYLHEILRSYSAHPPRTTHEHAAPPIPLRSPTTQKQHRRGPPYLFQQQYSPKMRSEIRPQHISGLDSLGILADQMLSNPDFDSKEAANKQRAGGTEEGKRILDSSDTIQKSPPAMEKTASMDYVPHLDERRSKRSIDSANALLSMPRLMFLSGKRDQGDGSEPESSSQETEIPAAKKSRMSYVRWTQEEDNLLKKAVEQNGTGNWDVIAQEVPNRSNQQCRQRWSKYLDPSLTEGSGTPKRHNADARQSPSIAALLDSNEDMKMREEAEAARARQVPAPPIIRYSPHATPPLAHAHEVKHALGRTTSAQYGPHPPEGYPPGPGYRPPSPVSTPKRKKTEEFQGNAPKDA</sequence>
<feature type="domain" description="Myb-like" evidence="7">
    <location>
        <begin position="491"/>
        <end position="542"/>
    </location>
</feature>
<feature type="compositionally biased region" description="Basic and acidic residues" evidence="6">
    <location>
        <begin position="574"/>
        <end position="586"/>
    </location>
</feature>
<dbReference type="PANTHER" id="PTHR46621:SF1">
    <property type="entry name" value="SNRNA-ACTIVATING PROTEIN COMPLEX SUBUNIT 4"/>
    <property type="match status" value="1"/>
</dbReference>
<evidence type="ECO:0000313" key="11">
    <source>
        <dbReference type="Proteomes" id="UP000605846"/>
    </source>
</evidence>
<feature type="region of interest" description="Disordered" evidence="6">
    <location>
        <begin position="1"/>
        <end position="39"/>
    </location>
</feature>
<evidence type="ECO:0000256" key="2">
    <source>
        <dbReference type="ARBA" id="ARBA00023125"/>
    </source>
</evidence>
<comment type="caution">
    <text evidence="10">The sequence shown here is derived from an EMBL/GenBank/DDBJ whole genome shotgun (WGS) entry which is preliminary data.</text>
</comment>
<feature type="coiled-coil region" evidence="5">
    <location>
        <begin position="248"/>
        <end position="306"/>
    </location>
</feature>
<dbReference type="CDD" id="cd00167">
    <property type="entry name" value="SANT"/>
    <property type="match status" value="1"/>
</dbReference>
<keyword evidence="11" id="KW-1185">Reference proteome</keyword>
<keyword evidence="1" id="KW-0805">Transcription regulation</keyword>
<dbReference type="InterPro" id="IPR009057">
    <property type="entry name" value="Homeodomain-like_sf"/>
</dbReference>
<dbReference type="OrthoDB" id="2143914at2759"/>
<feature type="compositionally biased region" description="Basic and acidic residues" evidence="6">
    <location>
        <begin position="395"/>
        <end position="417"/>
    </location>
</feature>
<feature type="compositionally biased region" description="Basic and acidic residues" evidence="6">
    <location>
        <begin position="439"/>
        <end position="450"/>
    </location>
</feature>
<proteinExistence type="predicted"/>
<dbReference type="GO" id="GO:0000978">
    <property type="term" value="F:RNA polymerase II cis-regulatory region sequence-specific DNA binding"/>
    <property type="evidence" value="ECO:0007669"/>
    <property type="project" value="TreeGrafter"/>
</dbReference>
<evidence type="ECO:0000313" key="10">
    <source>
        <dbReference type="EMBL" id="KAF7730103.1"/>
    </source>
</evidence>
<feature type="region of interest" description="Disordered" evidence="6">
    <location>
        <begin position="466"/>
        <end position="495"/>
    </location>
</feature>
<evidence type="ECO:0000259" key="7">
    <source>
        <dbReference type="PROSITE" id="PS50090"/>
    </source>
</evidence>
<gene>
    <name evidence="10" type="ORF">EC973_003049</name>
</gene>
<dbReference type="Proteomes" id="UP000605846">
    <property type="component" value="Unassembled WGS sequence"/>
</dbReference>
<feature type="compositionally biased region" description="Polar residues" evidence="6">
    <location>
        <begin position="106"/>
        <end position="117"/>
    </location>
</feature>
<evidence type="ECO:0000256" key="1">
    <source>
        <dbReference type="ARBA" id="ARBA00023015"/>
    </source>
</evidence>
<keyword evidence="2" id="KW-0238">DNA-binding</keyword>
<evidence type="ECO:0000259" key="8">
    <source>
        <dbReference type="PROSITE" id="PS51293"/>
    </source>
</evidence>
<dbReference type="Pfam" id="PF00249">
    <property type="entry name" value="Myb_DNA-binding"/>
    <property type="match status" value="1"/>
</dbReference>
<dbReference type="PROSITE" id="PS51293">
    <property type="entry name" value="SANT"/>
    <property type="match status" value="1"/>
</dbReference>
<evidence type="ECO:0000256" key="3">
    <source>
        <dbReference type="ARBA" id="ARBA00023163"/>
    </source>
</evidence>
<dbReference type="InterPro" id="IPR017930">
    <property type="entry name" value="Myb_dom"/>
</dbReference>
<dbReference type="PROSITE" id="PS51294">
    <property type="entry name" value="HTH_MYB"/>
    <property type="match status" value="1"/>
</dbReference>
<dbReference type="GO" id="GO:0019185">
    <property type="term" value="C:snRNA-activating protein complex"/>
    <property type="evidence" value="ECO:0007669"/>
    <property type="project" value="TreeGrafter"/>
</dbReference>
<organism evidence="10 11">
    <name type="scientific">Apophysomyces ossiformis</name>
    <dbReference type="NCBI Taxonomy" id="679940"/>
    <lineage>
        <taxon>Eukaryota</taxon>
        <taxon>Fungi</taxon>
        <taxon>Fungi incertae sedis</taxon>
        <taxon>Mucoromycota</taxon>
        <taxon>Mucoromycotina</taxon>
        <taxon>Mucoromycetes</taxon>
        <taxon>Mucorales</taxon>
        <taxon>Mucorineae</taxon>
        <taxon>Mucoraceae</taxon>
        <taxon>Apophysomyces</taxon>
    </lineage>
</organism>
<dbReference type="SMART" id="SM00717">
    <property type="entry name" value="SANT"/>
    <property type="match status" value="1"/>
</dbReference>
<dbReference type="Gene3D" id="1.10.10.60">
    <property type="entry name" value="Homeodomain-like"/>
    <property type="match status" value="1"/>
</dbReference>
<dbReference type="InterPro" id="IPR051575">
    <property type="entry name" value="Myb-like_DNA-bd"/>
</dbReference>
<dbReference type="InterPro" id="IPR017884">
    <property type="entry name" value="SANT_dom"/>
</dbReference>
<feature type="domain" description="HTH myb-type" evidence="9">
    <location>
        <begin position="498"/>
        <end position="546"/>
    </location>
</feature>
<dbReference type="PROSITE" id="PS50090">
    <property type="entry name" value="MYB_LIKE"/>
    <property type="match status" value="1"/>
</dbReference>
<keyword evidence="4" id="KW-0539">Nucleus</keyword>
<dbReference type="SUPFAM" id="SSF46689">
    <property type="entry name" value="Homeodomain-like"/>
    <property type="match status" value="1"/>
</dbReference>
<evidence type="ECO:0000256" key="6">
    <source>
        <dbReference type="SAM" id="MobiDB-lite"/>
    </source>
</evidence>
<name>A0A8H7BTC1_9FUNG</name>
<dbReference type="InterPro" id="IPR001005">
    <property type="entry name" value="SANT/Myb"/>
</dbReference>
<feature type="region of interest" description="Disordered" evidence="6">
    <location>
        <begin position="74"/>
        <end position="129"/>
    </location>
</feature>
<evidence type="ECO:0000256" key="5">
    <source>
        <dbReference type="SAM" id="Coils"/>
    </source>
</evidence>
<reference evidence="10" key="1">
    <citation type="submission" date="2020-01" db="EMBL/GenBank/DDBJ databases">
        <title>Genome Sequencing of Three Apophysomyces-Like Fungal Strains Confirms a Novel Fungal Genus in the Mucoromycota with divergent Burkholderia-like Endosymbiotic Bacteria.</title>
        <authorList>
            <person name="Stajich J.E."/>
            <person name="Macias A.M."/>
            <person name="Carter-House D."/>
            <person name="Lovett B."/>
            <person name="Kasson L.R."/>
            <person name="Berry K."/>
            <person name="Grigoriev I."/>
            <person name="Chang Y."/>
            <person name="Spatafora J."/>
            <person name="Kasson M.T."/>
        </authorList>
    </citation>
    <scope>NUCLEOTIDE SEQUENCE</scope>
    <source>
        <strain evidence="10">NRRL A-21654</strain>
    </source>
</reference>
<dbReference type="PANTHER" id="PTHR46621">
    <property type="entry name" value="SNRNA-ACTIVATING PROTEIN COMPLEX SUBUNIT 4"/>
    <property type="match status" value="1"/>
</dbReference>
<accession>A0A8H7BTC1</accession>
<dbReference type="GO" id="GO:0001006">
    <property type="term" value="F:RNA polymerase III type 3 promoter sequence-specific DNA binding"/>
    <property type="evidence" value="ECO:0007669"/>
    <property type="project" value="TreeGrafter"/>
</dbReference>
<protein>
    <submittedName>
        <fullName evidence="10">Uncharacterized protein</fullName>
    </submittedName>
</protein>
<feature type="domain" description="SANT" evidence="8">
    <location>
        <begin position="498"/>
        <end position="536"/>
    </location>
</feature>
<dbReference type="FunFam" id="1.10.10.60:FF:000016">
    <property type="entry name" value="Transcriptional activator Myb isoform A"/>
    <property type="match status" value="1"/>
</dbReference>
<feature type="region of interest" description="Disordered" evidence="6">
    <location>
        <begin position="328"/>
        <end position="354"/>
    </location>
</feature>
<dbReference type="GO" id="GO:0042795">
    <property type="term" value="P:snRNA transcription by RNA polymerase II"/>
    <property type="evidence" value="ECO:0007669"/>
    <property type="project" value="TreeGrafter"/>
</dbReference>
<feature type="region of interest" description="Disordered" evidence="6">
    <location>
        <begin position="542"/>
        <end position="663"/>
    </location>
</feature>
<evidence type="ECO:0000259" key="9">
    <source>
        <dbReference type="PROSITE" id="PS51294"/>
    </source>
</evidence>
<evidence type="ECO:0000256" key="4">
    <source>
        <dbReference type="ARBA" id="ARBA00023242"/>
    </source>
</evidence>
<dbReference type="GO" id="GO:0042796">
    <property type="term" value="P:snRNA transcription by RNA polymerase III"/>
    <property type="evidence" value="ECO:0007669"/>
    <property type="project" value="TreeGrafter"/>
</dbReference>
<dbReference type="AlphaFoldDB" id="A0A8H7BTC1"/>
<dbReference type="EMBL" id="JABAYA010000019">
    <property type="protein sequence ID" value="KAF7730103.1"/>
    <property type="molecule type" value="Genomic_DNA"/>
</dbReference>
<keyword evidence="3" id="KW-0804">Transcription</keyword>
<feature type="region of interest" description="Disordered" evidence="6">
    <location>
        <begin position="394"/>
        <end position="453"/>
    </location>
</feature>